<dbReference type="InterPro" id="IPR015897">
    <property type="entry name" value="CHK_kinase-like"/>
</dbReference>
<dbReference type="AlphaFoldDB" id="A0A0A1XNR9"/>
<organism evidence="4">
    <name type="scientific">Zeugodacus cucurbitae</name>
    <name type="common">Melon fruit fly</name>
    <name type="synonym">Bactrocera cucurbitae</name>
    <dbReference type="NCBI Taxonomy" id="28588"/>
    <lineage>
        <taxon>Eukaryota</taxon>
        <taxon>Metazoa</taxon>
        <taxon>Ecdysozoa</taxon>
        <taxon>Arthropoda</taxon>
        <taxon>Hexapoda</taxon>
        <taxon>Insecta</taxon>
        <taxon>Pterygota</taxon>
        <taxon>Neoptera</taxon>
        <taxon>Endopterygota</taxon>
        <taxon>Diptera</taxon>
        <taxon>Brachycera</taxon>
        <taxon>Muscomorpha</taxon>
        <taxon>Tephritoidea</taxon>
        <taxon>Tephritidae</taxon>
        <taxon>Zeugodacus</taxon>
        <taxon>Zeugodacus</taxon>
    </lineage>
</organism>
<evidence type="ECO:0000313" key="3">
    <source>
        <dbReference type="EMBL" id="JAC99214.1"/>
    </source>
</evidence>
<accession>A0A0A1XNR9</accession>
<sequence>MSFEAKNQRNESPTSDEAANPGDTKNSIESLIPVWINADLFVHILKQNVPEFHEIRNFKVKPAVAPGENYATMMLHIDIEISTHSGEVNRLSYVMKTPIASMRNIMEKHNVFDIESSMYRLVVPEMEQMYRDAGVEVKFSAKYYDIQTPSEFGVVMLEDLGQRSFKNVNRLEGLDMEHTKSVLRKLAQWHAASATRVQLKGSYPDGLMVGFFSDEHFVLMKQIYEKLNNIFLQCANSFKDNVGYIQQLKQFDGIYFDTFFQAGKFDPNAFNVLNHGDCWSNNVMFQHDADGKIKETYFVDYQIPKYGSPAQDLYYMILSSTHIDLKLKHFDYFIKFYHDNLVENLVLLKYPRKIPNLKDIHIMLHEYNIWAYVTMTGVMAAVLLDPSDKANLESLIGESEAGDEFKRQLFSNQRFRKHAEIIIPWLQNRGVLEC</sequence>
<gene>
    <name evidence="4" type="primary">pvg2_1</name>
    <name evidence="3" type="synonym">pvg2_0</name>
    <name evidence="4" type="ORF">g.8214</name>
    <name evidence="3" type="ORF">g.8217</name>
</gene>
<evidence type="ECO:0000256" key="1">
    <source>
        <dbReference type="SAM" id="MobiDB-lite"/>
    </source>
</evidence>
<evidence type="ECO:0000259" key="2">
    <source>
        <dbReference type="SMART" id="SM00587"/>
    </source>
</evidence>
<evidence type="ECO:0000313" key="4">
    <source>
        <dbReference type="EMBL" id="JAD12974.1"/>
    </source>
</evidence>
<dbReference type="Pfam" id="PF02958">
    <property type="entry name" value="EcKL"/>
    <property type="match status" value="1"/>
</dbReference>
<proteinExistence type="predicted"/>
<reference evidence="4" key="2">
    <citation type="journal article" date="2015" name="Gigascience">
        <title>Reconstructing a comprehensive transcriptome assembly of a white-pupal translocated strain of the pest fruit fly Bactrocera cucurbitae.</title>
        <authorList>
            <person name="Sim S.B."/>
            <person name="Calla B."/>
            <person name="Hall B."/>
            <person name="DeRego T."/>
            <person name="Geib S.M."/>
        </authorList>
    </citation>
    <scope>NUCLEOTIDE SEQUENCE</scope>
</reference>
<dbReference type="EMBL" id="GBXI01001318">
    <property type="protein sequence ID" value="JAD12974.1"/>
    <property type="molecule type" value="Transcribed_RNA"/>
</dbReference>
<dbReference type="SUPFAM" id="SSF56112">
    <property type="entry name" value="Protein kinase-like (PK-like)"/>
    <property type="match status" value="1"/>
</dbReference>
<dbReference type="SMART" id="SM00587">
    <property type="entry name" value="CHK"/>
    <property type="match status" value="1"/>
</dbReference>
<dbReference type="Gene3D" id="3.90.1200.10">
    <property type="match status" value="1"/>
</dbReference>
<dbReference type="EMBL" id="GBXI01015077">
    <property type="protein sequence ID" value="JAC99214.1"/>
    <property type="molecule type" value="Transcribed_RNA"/>
</dbReference>
<feature type="compositionally biased region" description="Polar residues" evidence="1">
    <location>
        <begin position="10"/>
        <end position="23"/>
    </location>
</feature>
<dbReference type="InterPro" id="IPR011009">
    <property type="entry name" value="Kinase-like_dom_sf"/>
</dbReference>
<reference evidence="4" key="1">
    <citation type="submission" date="2014-11" db="EMBL/GenBank/DDBJ databases">
        <authorList>
            <person name="Geib S."/>
        </authorList>
    </citation>
    <scope>NUCLEOTIDE SEQUENCE</scope>
</reference>
<protein>
    <submittedName>
        <fullName evidence="4">Pyruvylated Gal-beta-1,3-epitope synthesis protein 2</fullName>
    </submittedName>
</protein>
<feature type="region of interest" description="Disordered" evidence="1">
    <location>
        <begin position="1"/>
        <end position="23"/>
    </location>
</feature>
<name>A0A0A1XNR9_ZEUCU</name>
<dbReference type="InterPro" id="IPR004119">
    <property type="entry name" value="EcKL"/>
</dbReference>
<feature type="domain" description="CHK kinase-like" evidence="2">
    <location>
        <begin position="155"/>
        <end position="347"/>
    </location>
</feature>
<dbReference type="PANTHER" id="PTHR11012">
    <property type="entry name" value="PROTEIN KINASE-LIKE DOMAIN-CONTAINING"/>
    <property type="match status" value="1"/>
</dbReference>
<dbReference type="PANTHER" id="PTHR11012:SF6">
    <property type="entry name" value="CHK DOMAIN OV1-RELATED"/>
    <property type="match status" value="1"/>
</dbReference>